<dbReference type="Proteomes" id="UP001348265">
    <property type="component" value="Unassembled WGS sequence"/>
</dbReference>
<feature type="transmembrane region" description="Helical" evidence="2">
    <location>
        <begin position="30"/>
        <end position="52"/>
    </location>
</feature>
<gene>
    <name evidence="3" type="ORF">RB636_26040</name>
</gene>
<reference evidence="3 4" key="1">
    <citation type="submission" date="2023-08" db="EMBL/GenBank/DDBJ databases">
        <authorList>
            <person name="Sharma P."/>
            <person name="Verma V."/>
            <person name="Mohan M.K."/>
            <person name="Dubey A.K."/>
        </authorList>
    </citation>
    <scope>NUCLEOTIDE SEQUENCE [LARGE SCALE GENOMIC DNA]</scope>
    <source>
        <strain evidence="3 4">ADP4</strain>
    </source>
</reference>
<feature type="transmembrane region" description="Helical" evidence="2">
    <location>
        <begin position="502"/>
        <end position="524"/>
    </location>
</feature>
<feature type="transmembrane region" description="Helical" evidence="2">
    <location>
        <begin position="593"/>
        <end position="614"/>
    </location>
</feature>
<comment type="caution">
    <text evidence="3">The sequence shown here is derived from an EMBL/GenBank/DDBJ whole genome shotgun (WGS) entry which is preliminary data.</text>
</comment>
<feature type="transmembrane region" description="Helical" evidence="2">
    <location>
        <begin position="679"/>
        <end position="701"/>
    </location>
</feature>
<feature type="transmembrane region" description="Helical" evidence="2">
    <location>
        <begin position="732"/>
        <end position="758"/>
    </location>
</feature>
<feature type="transmembrane region" description="Helical" evidence="2">
    <location>
        <begin position="791"/>
        <end position="815"/>
    </location>
</feature>
<feature type="transmembrane region" description="Helical" evidence="2">
    <location>
        <begin position="227"/>
        <end position="249"/>
    </location>
</feature>
<feature type="transmembrane region" description="Helical" evidence="2">
    <location>
        <begin position="459"/>
        <end position="481"/>
    </location>
</feature>
<dbReference type="EMBL" id="JAVFKM010000014">
    <property type="protein sequence ID" value="MEF3116637.1"/>
    <property type="molecule type" value="Genomic_DNA"/>
</dbReference>
<evidence type="ECO:0000313" key="3">
    <source>
        <dbReference type="EMBL" id="MEF3116637.1"/>
    </source>
</evidence>
<keyword evidence="4" id="KW-1185">Reference proteome</keyword>
<feature type="region of interest" description="Disordered" evidence="1">
    <location>
        <begin position="1"/>
        <end position="25"/>
    </location>
</feature>
<proteinExistence type="predicted"/>
<feature type="transmembrane region" description="Helical" evidence="2">
    <location>
        <begin position="98"/>
        <end position="122"/>
    </location>
</feature>
<name>A0ABU7WYP1_9ACTN</name>
<sequence length="947" mass="99546">MTGTAAIPGPHGGRPRPDTPPPPSATATRFALLAVTVVAASSMLHASTLFMVEEALGRSRQAQQTACADTLRSTAAGATETSDAAVLTRVFEGCVHEIAASVVLKTAALVLFTCAVAVALYLGHARRARTGPAVGLGRLAADPRRTEAVDAVRQVLADEAAPASVTVVFAPLQPGRTGRCVGFPGRYRIVLSLALAVHHAHHPHLLPGVLRHELAHVRNRDIGITQLTIALWWAFLATVALPALLASLLLGPLDVRYAVAETAVALLLLWFERAAVLRARELLADAAVRHPDYPQVLRTAAALPTATGTATVEGTIRKDVTGTARTRALSRLRRWFSYHPDWALREHRVTHPTSLLVPSLFEAGAAGILVGFGYQPLSSVVDSLWAPGPRLQPWLIGTCYAVLLSGVLGLAVWRAVWRSVVEGGAPARTFPLAAAATAGILAGQILLPLTPPVAVWRSVVQHAPAVGLAWGAALLAMVWGFTAWQTLTAEWWLASEVRPRPGAVIAALLVGPPLLGYLLGRWFFDLSGLLFAQTSGSYLAAGLLSRVIDNLTVGALGAAVAFAAAPWLLRGLRRGAGWRAAHRPDVPVPGPRWWVVGLCALAVIPVFLLLGSPLHADLLSGLQRADAQARSGADPATLQSGYAAFLPTALVGAGCIALSGLVVALTGRGTPAPGRRMRGSYPLLLLGAAAASPGAAPLVLFHVQLAICGWSDIEACFSARLPLREAVVFGRWMLLCGVYVALAVMVIFVAVHSVRSLLSVRLLARRRTAPAPAPQPAPRAQSRTRSTAARYICGFLAGCGAVLTAATCAAVSVGLTPAQVDAARQPAVRSALEPYLVLRPGSVPWDRACAAGVRRNLQVDLNVATDQGLQFWWAGTVTLLGSSDDPGLVALAVAGRESLLGDNDLSTAQVLADAEAYCGYRFQARGTAREKVLHSPHRSMPAPPART</sequence>
<evidence type="ECO:0000256" key="1">
    <source>
        <dbReference type="SAM" id="MobiDB-lite"/>
    </source>
</evidence>
<accession>A0ABU7WYP1</accession>
<feature type="transmembrane region" description="Helical" evidence="2">
    <location>
        <begin position="394"/>
        <end position="417"/>
    </location>
</feature>
<feature type="transmembrane region" description="Helical" evidence="2">
    <location>
        <begin position="551"/>
        <end position="572"/>
    </location>
</feature>
<dbReference type="RefSeq" id="WP_331788286.1">
    <property type="nucleotide sequence ID" value="NZ_JAVFKM010000014.1"/>
</dbReference>
<evidence type="ECO:0000313" key="4">
    <source>
        <dbReference type="Proteomes" id="UP001348265"/>
    </source>
</evidence>
<feature type="transmembrane region" description="Helical" evidence="2">
    <location>
        <begin position="644"/>
        <end position="667"/>
    </location>
</feature>
<evidence type="ECO:0008006" key="5">
    <source>
        <dbReference type="Google" id="ProtNLM"/>
    </source>
</evidence>
<keyword evidence="2" id="KW-1133">Transmembrane helix</keyword>
<keyword evidence="2" id="KW-0472">Membrane</keyword>
<feature type="transmembrane region" description="Helical" evidence="2">
    <location>
        <begin position="429"/>
        <end position="447"/>
    </location>
</feature>
<keyword evidence="2" id="KW-0812">Transmembrane</keyword>
<organism evidence="3 4">
    <name type="scientific">Streptomyces chrestomyceticus</name>
    <dbReference type="NCBI Taxonomy" id="68185"/>
    <lineage>
        <taxon>Bacteria</taxon>
        <taxon>Bacillati</taxon>
        <taxon>Actinomycetota</taxon>
        <taxon>Actinomycetes</taxon>
        <taxon>Kitasatosporales</taxon>
        <taxon>Streptomycetaceae</taxon>
        <taxon>Streptomyces</taxon>
    </lineage>
</organism>
<feature type="transmembrane region" description="Helical" evidence="2">
    <location>
        <begin position="355"/>
        <end position="374"/>
    </location>
</feature>
<evidence type="ECO:0000256" key="2">
    <source>
        <dbReference type="SAM" id="Phobius"/>
    </source>
</evidence>
<feature type="transmembrane region" description="Helical" evidence="2">
    <location>
        <begin position="255"/>
        <end position="271"/>
    </location>
</feature>
<protein>
    <recommendedName>
        <fullName evidence="5">Peptidase M48 domain-containing protein</fullName>
    </recommendedName>
</protein>